<sequence>MRLGDTEDMETTLGKLPEFCPDTGNIYVYLERFELFAKANEIDAGKKLELFLTVKYEDATKVLQQHYAPKRSVVTERYHFYRRNQESRETIAQFLWNRRGSTRHALRNRLIAGLRGDTIPCRLLALPDDEVTWDRVCKVSTTLEAAQKDT</sequence>
<protein>
    <submittedName>
        <fullName evidence="1">Uncharacterized protein</fullName>
    </submittedName>
</protein>
<comment type="caution">
    <text evidence="1">The sequence shown here is derived from an EMBL/GenBank/DDBJ whole genome shotgun (WGS) entry which is preliminary data.</text>
</comment>
<evidence type="ECO:0000313" key="2">
    <source>
        <dbReference type="Proteomes" id="UP000821865"/>
    </source>
</evidence>
<reference evidence="1" key="1">
    <citation type="submission" date="2020-05" db="EMBL/GenBank/DDBJ databases">
        <title>Large-scale comparative analyses of tick genomes elucidate their genetic diversity and vector capacities.</title>
        <authorList>
            <person name="Jia N."/>
            <person name="Wang J."/>
            <person name="Shi W."/>
            <person name="Du L."/>
            <person name="Sun Y."/>
            <person name="Zhan W."/>
            <person name="Jiang J."/>
            <person name="Wang Q."/>
            <person name="Zhang B."/>
            <person name="Ji P."/>
            <person name="Sakyi L.B."/>
            <person name="Cui X."/>
            <person name="Yuan T."/>
            <person name="Jiang B."/>
            <person name="Yang W."/>
            <person name="Lam T.T.-Y."/>
            <person name="Chang Q."/>
            <person name="Ding S."/>
            <person name="Wang X."/>
            <person name="Zhu J."/>
            <person name="Ruan X."/>
            <person name="Zhao L."/>
            <person name="Wei J."/>
            <person name="Que T."/>
            <person name="Du C."/>
            <person name="Cheng J."/>
            <person name="Dai P."/>
            <person name="Han X."/>
            <person name="Huang E."/>
            <person name="Gao Y."/>
            <person name="Liu J."/>
            <person name="Shao H."/>
            <person name="Ye R."/>
            <person name="Li L."/>
            <person name="Wei W."/>
            <person name="Wang X."/>
            <person name="Wang C."/>
            <person name="Yang T."/>
            <person name="Huo Q."/>
            <person name="Li W."/>
            <person name="Guo W."/>
            <person name="Chen H."/>
            <person name="Zhou L."/>
            <person name="Ni X."/>
            <person name="Tian J."/>
            <person name="Zhou Y."/>
            <person name="Sheng Y."/>
            <person name="Liu T."/>
            <person name="Pan Y."/>
            <person name="Xia L."/>
            <person name="Li J."/>
            <person name="Zhao F."/>
            <person name="Cao W."/>
        </authorList>
    </citation>
    <scope>NUCLEOTIDE SEQUENCE</scope>
    <source>
        <strain evidence="1">Dsil-2018</strain>
    </source>
</reference>
<evidence type="ECO:0000313" key="1">
    <source>
        <dbReference type="EMBL" id="KAH7945214.1"/>
    </source>
</evidence>
<organism evidence="1 2">
    <name type="scientific">Dermacentor silvarum</name>
    <name type="common">Tick</name>
    <dbReference type="NCBI Taxonomy" id="543639"/>
    <lineage>
        <taxon>Eukaryota</taxon>
        <taxon>Metazoa</taxon>
        <taxon>Ecdysozoa</taxon>
        <taxon>Arthropoda</taxon>
        <taxon>Chelicerata</taxon>
        <taxon>Arachnida</taxon>
        <taxon>Acari</taxon>
        <taxon>Parasitiformes</taxon>
        <taxon>Ixodida</taxon>
        <taxon>Ixodoidea</taxon>
        <taxon>Ixodidae</taxon>
        <taxon>Rhipicephalinae</taxon>
        <taxon>Dermacentor</taxon>
    </lineage>
</organism>
<dbReference type="EMBL" id="CM023475">
    <property type="protein sequence ID" value="KAH7945214.1"/>
    <property type="molecule type" value="Genomic_DNA"/>
</dbReference>
<dbReference type="Proteomes" id="UP000821865">
    <property type="component" value="Chromosome 6"/>
</dbReference>
<accession>A0ACB8CK43</accession>
<proteinExistence type="predicted"/>
<gene>
    <name evidence="1" type="ORF">HPB49_008446</name>
</gene>
<name>A0ACB8CK43_DERSI</name>
<keyword evidence="2" id="KW-1185">Reference proteome</keyword>